<comment type="subcellular location">
    <subcellularLocation>
        <location evidence="1">Cytoplasm</location>
        <location evidence="1">Cytoskeleton</location>
        <location evidence="1">Microtubule organizing center</location>
        <location evidence="1">Centrosome</location>
    </subcellularLocation>
    <subcellularLocation>
        <location evidence="2">Cytoplasm</location>
        <location evidence="2">Cytoskeleton</location>
        <location evidence="2">Spindle pole</location>
    </subcellularLocation>
</comment>
<evidence type="ECO:0000256" key="4">
    <source>
        <dbReference type="ARBA" id="ARBA00017559"/>
    </source>
</evidence>
<dbReference type="SMART" id="SM00673">
    <property type="entry name" value="CARP"/>
    <property type="match status" value="2"/>
</dbReference>
<evidence type="ECO:0000256" key="2">
    <source>
        <dbReference type="ARBA" id="ARBA00004647"/>
    </source>
</evidence>
<dbReference type="HOGENOM" id="CLU_016712_2_0_1"/>
<sequence>MPTHVPEEMADFDLEQLASSSHTIYLVCYAIGYYLHAAPLSRNRTPYVYGTNNYKTPSSGQPGSLSAHLFSLGPAPEIQHRTRGGRVSPEPHRGGFTSPSSAAGGVGPISTPARSLPGTGPHLVGGSQVLELLLGPGVVGVPVGVQLQRQLALSVDTLQFLLFLYLQQLSRLSLRTAIRGEQWPSPAAPGPAGKGAGQSKKRLIIAEGLEQMQRFSSRAANWNDQDHLAFVLAHLSDMLELLLEPEQLSASSHATSNSLVSYEAVCALSFLIEGTVEGSGTVHPLHELALWQPCQEKNGYSKSNNAFSFPKLESWLRSCLTTNPFGMTACLRSGKKLAWAQQVEGTTRRAKIACNTPVVPEVFPMVIMSQVYKQTLAKSSDTLVGAHVRIHRCNESFIYLLSPLRSVTIEKCRNSTFVLGPVEVSVHVHSCDNVKVIAVCYSLSLSSTTGCTFHVLTPTQPLILAGNQAVSLAPFHTHYPMLEDHMAQVGLATLPNYWDSPMLLGKESSDTSVFRLLPPSDFYTFVIPFEMEGDTTETPGGLPHAYQKALSQREQKVQIWQKMVKEACLSKDQRKQFQMLVESKFYEWLIQTGNRQQLDSLVPPAVGSKQAAG</sequence>
<dbReference type="SUPFAM" id="SSF69340">
    <property type="entry name" value="C-terminal domain of adenylylcyclase associated protein"/>
    <property type="match status" value="1"/>
</dbReference>
<dbReference type="GeneTree" id="ENSGT00470000042284"/>
<dbReference type="InterPro" id="IPR036223">
    <property type="entry name" value="CAP_C_sf"/>
</dbReference>
<dbReference type="PANTHER" id="PTHR16052">
    <property type="entry name" value="TBCC DOMAIN-CONTAINING PROTEIN 1"/>
    <property type="match status" value="1"/>
</dbReference>
<protein>
    <recommendedName>
        <fullName evidence="4">TBCC domain-containing protein 1</fullName>
    </recommendedName>
</protein>
<dbReference type="InterPro" id="IPR006599">
    <property type="entry name" value="CARP_motif"/>
</dbReference>
<gene>
    <name evidence="9" type="primary">TBCCD1</name>
</gene>
<evidence type="ECO:0000256" key="5">
    <source>
        <dbReference type="ARBA" id="ARBA00022490"/>
    </source>
</evidence>
<feature type="domain" description="C-CAP/cofactor C-like" evidence="8">
    <location>
        <begin position="357"/>
        <end position="491"/>
    </location>
</feature>
<dbReference type="GO" id="GO:0051684">
    <property type="term" value="P:maintenance of Golgi location"/>
    <property type="evidence" value="ECO:0007669"/>
    <property type="project" value="Ensembl"/>
</dbReference>
<dbReference type="GO" id="GO:0030334">
    <property type="term" value="P:regulation of cell migration"/>
    <property type="evidence" value="ECO:0007669"/>
    <property type="project" value="Ensembl"/>
</dbReference>
<dbReference type="PANTHER" id="PTHR16052:SF0">
    <property type="entry name" value="TBCC DOMAIN-CONTAINING PROTEIN 1"/>
    <property type="match status" value="1"/>
</dbReference>
<dbReference type="InterPro" id="IPR039589">
    <property type="entry name" value="TBCC1"/>
</dbReference>
<accession>U3ID61</accession>
<dbReference type="InterPro" id="IPR016098">
    <property type="entry name" value="CAP/MinC_C"/>
</dbReference>
<evidence type="ECO:0000256" key="3">
    <source>
        <dbReference type="ARBA" id="ARBA00008848"/>
    </source>
</evidence>
<evidence type="ECO:0000256" key="7">
    <source>
        <dbReference type="SAM" id="MobiDB-lite"/>
    </source>
</evidence>
<name>U3ID61_ANAPP</name>
<dbReference type="InterPro" id="IPR017901">
    <property type="entry name" value="C-CAP_CF_C-like"/>
</dbReference>
<dbReference type="GO" id="GO:0031616">
    <property type="term" value="C:spindle pole centrosome"/>
    <property type="evidence" value="ECO:0007669"/>
    <property type="project" value="Ensembl"/>
</dbReference>
<dbReference type="InterPro" id="IPR012945">
    <property type="entry name" value="Tubulin-bd_cofactor_C_dom"/>
</dbReference>
<keyword evidence="6" id="KW-0206">Cytoskeleton</keyword>
<reference evidence="9" key="2">
    <citation type="submission" date="2025-08" db="UniProtKB">
        <authorList>
            <consortium name="Ensembl"/>
        </authorList>
    </citation>
    <scope>IDENTIFICATION</scope>
</reference>
<dbReference type="STRING" id="8840.ENSAPLP00000005183"/>
<comment type="similarity">
    <text evidence="3">Belongs to the TBCC family.</text>
</comment>
<dbReference type="Proteomes" id="UP000016666">
    <property type="component" value="Chromosome 9"/>
</dbReference>
<proteinExistence type="inferred from homology"/>
<evidence type="ECO:0000259" key="8">
    <source>
        <dbReference type="PROSITE" id="PS51329"/>
    </source>
</evidence>
<evidence type="ECO:0000313" key="9">
    <source>
        <dbReference type="Ensembl" id="ENSAPLP00000005183.2"/>
    </source>
</evidence>
<dbReference type="GO" id="GO:0008360">
    <property type="term" value="P:regulation of cell shape"/>
    <property type="evidence" value="ECO:0007669"/>
    <property type="project" value="Ensembl"/>
</dbReference>
<keyword evidence="10" id="KW-1185">Reference proteome</keyword>
<organism evidence="9 10">
    <name type="scientific">Anas platyrhynchos platyrhynchos</name>
    <name type="common">Northern mallard</name>
    <dbReference type="NCBI Taxonomy" id="8840"/>
    <lineage>
        <taxon>Eukaryota</taxon>
        <taxon>Metazoa</taxon>
        <taxon>Chordata</taxon>
        <taxon>Craniata</taxon>
        <taxon>Vertebrata</taxon>
        <taxon>Euteleostomi</taxon>
        <taxon>Archelosauria</taxon>
        <taxon>Archosauria</taxon>
        <taxon>Dinosauria</taxon>
        <taxon>Saurischia</taxon>
        <taxon>Theropoda</taxon>
        <taxon>Coelurosauria</taxon>
        <taxon>Aves</taxon>
        <taxon>Neognathae</taxon>
        <taxon>Galloanserae</taxon>
        <taxon>Anseriformes</taxon>
        <taxon>Anatidae</taxon>
        <taxon>Anatinae</taxon>
        <taxon>Anas</taxon>
    </lineage>
</organism>
<dbReference type="GO" id="GO:0051661">
    <property type="term" value="P:maintenance of centrosome location"/>
    <property type="evidence" value="ECO:0007669"/>
    <property type="project" value="Ensembl"/>
</dbReference>
<reference evidence="9" key="3">
    <citation type="submission" date="2025-09" db="UniProtKB">
        <authorList>
            <consortium name="Ensembl"/>
        </authorList>
    </citation>
    <scope>IDENTIFICATION</scope>
</reference>
<keyword evidence="5" id="KW-0963">Cytoplasm</keyword>
<evidence type="ECO:0000313" key="10">
    <source>
        <dbReference type="Proteomes" id="UP000016666"/>
    </source>
</evidence>
<reference evidence="9 10" key="1">
    <citation type="submission" date="2017-10" db="EMBL/GenBank/DDBJ databases">
        <title>A new Pekin duck reference genome.</title>
        <authorList>
            <person name="Hou Z.-C."/>
            <person name="Zhou Z.-K."/>
            <person name="Zhu F."/>
            <person name="Hou S.-S."/>
        </authorList>
    </citation>
    <scope>NUCLEOTIDE SEQUENCE [LARGE SCALE GENOMIC DNA]</scope>
</reference>
<dbReference type="AlphaFoldDB" id="U3ID61"/>
<evidence type="ECO:0000256" key="1">
    <source>
        <dbReference type="ARBA" id="ARBA00004300"/>
    </source>
</evidence>
<evidence type="ECO:0000256" key="6">
    <source>
        <dbReference type="ARBA" id="ARBA00023212"/>
    </source>
</evidence>
<feature type="region of interest" description="Disordered" evidence="7">
    <location>
        <begin position="79"/>
        <end position="107"/>
    </location>
</feature>
<dbReference type="PROSITE" id="PS51329">
    <property type="entry name" value="C_CAP_COFACTOR_C"/>
    <property type="match status" value="1"/>
</dbReference>
<dbReference type="Ensembl" id="ENSAPLT00000005811.2">
    <property type="protein sequence ID" value="ENSAPLP00000005183.2"/>
    <property type="gene ID" value="ENSAPLG00000005621.2"/>
</dbReference>
<dbReference type="Gene3D" id="2.160.20.70">
    <property type="match status" value="1"/>
</dbReference>
<dbReference type="Pfam" id="PF07986">
    <property type="entry name" value="TBCC"/>
    <property type="match status" value="1"/>
</dbReference>